<evidence type="ECO:0000256" key="1">
    <source>
        <dbReference type="ARBA" id="ARBA00000012"/>
    </source>
</evidence>
<dbReference type="Gene3D" id="3.20.20.20">
    <property type="entry name" value="Dihydropteroate synthase-like"/>
    <property type="match status" value="1"/>
</dbReference>
<dbReference type="InterPro" id="IPR045031">
    <property type="entry name" value="DHP_synth-like"/>
</dbReference>
<dbReference type="UniPathway" id="UPA00077">
    <property type="reaction ID" value="UER00156"/>
</dbReference>
<dbReference type="InterPro" id="IPR011005">
    <property type="entry name" value="Dihydropteroate_synth-like_sf"/>
</dbReference>
<name>A0A6S6SE68_9GAMM</name>
<dbReference type="PROSITE" id="PS50972">
    <property type="entry name" value="PTERIN_BINDING"/>
    <property type="match status" value="1"/>
</dbReference>
<dbReference type="PANTHER" id="PTHR20941">
    <property type="entry name" value="FOLATE SYNTHESIS PROTEINS"/>
    <property type="match status" value="1"/>
</dbReference>
<comment type="pathway">
    <text evidence="3 14">Cofactor biosynthesis; tetrahydrofolate biosynthesis; 7,8-dihydrofolate from 2-amino-4-hydroxy-6-hydroxymethyl-7,8-dihydropteridine diphosphate and 4-aminobenzoate: step 1/2.</text>
</comment>
<organism evidence="16">
    <name type="scientific">uncultured Thiotrichaceae bacterium</name>
    <dbReference type="NCBI Taxonomy" id="298394"/>
    <lineage>
        <taxon>Bacteria</taxon>
        <taxon>Pseudomonadati</taxon>
        <taxon>Pseudomonadota</taxon>
        <taxon>Gammaproteobacteria</taxon>
        <taxon>Thiotrichales</taxon>
        <taxon>Thiotrichaceae</taxon>
        <taxon>environmental samples</taxon>
    </lineage>
</organism>
<keyword evidence="8 14" id="KW-0808">Transferase</keyword>
<dbReference type="InterPro" id="IPR006390">
    <property type="entry name" value="DHP_synth_dom"/>
</dbReference>
<dbReference type="PROSITE" id="PS00792">
    <property type="entry name" value="DHPS_1"/>
    <property type="match status" value="1"/>
</dbReference>
<dbReference type="FunFam" id="3.20.20.20:FF:000004">
    <property type="entry name" value="Dihydropteroate synthase"/>
    <property type="match status" value="1"/>
</dbReference>
<dbReference type="EMBL" id="CACVAV010000073">
    <property type="protein sequence ID" value="CAA6804496.1"/>
    <property type="molecule type" value="Genomic_DNA"/>
</dbReference>
<dbReference type="NCBIfam" id="TIGR01496">
    <property type="entry name" value="DHPS"/>
    <property type="match status" value="1"/>
</dbReference>
<comment type="cofactor">
    <cofactor evidence="2 14">
        <name>Mg(2+)</name>
        <dbReference type="ChEBI" id="CHEBI:18420"/>
    </cofactor>
</comment>
<dbReference type="EC" id="2.5.1.15" evidence="6 14"/>
<evidence type="ECO:0000256" key="3">
    <source>
        <dbReference type="ARBA" id="ARBA00004763"/>
    </source>
</evidence>
<keyword evidence="10 14" id="KW-0460">Magnesium</keyword>
<evidence type="ECO:0000256" key="10">
    <source>
        <dbReference type="ARBA" id="ARBA00022842"/>
    </source>
</evidence>
<dbReference type="Pfam" id="PF00809">
    <property type="entry name" value="Pterin_bind"/>
    <property type="match status" value="1"/>
</dbReference>
<sequence>MEVVSYVLLLINYSNITVMNKLVELRSEINVMGILNVTPDSFSDGGRFAVPDSALKRVESMIEEGAAIIDIGGESTRPGAADVSAEQELERVIPVLEGVKSRFDVLVSVDTSKAVVMSQAISSGVDMINDVRALQEEGALQACAASDVQVCLMHMLGQPRTMQKDPSYNDVVESVCEFFKQKLSACEGEGISMQRIWLDPGFGFGKALEHNITLLRRLNELNRFQLPLLIGISRKSMIGALLDERPVEGRLQGSVAAAVISAMNGARLLRVHDVKATVDALRIVKAVQEQ</sequence>
<evidence type="ECO:0000256" key="7">
    <source>
        <dbReference type="ARBA" id="ARBA00016919"/>
    </source>
</evidence>
<dbReference type="GO" id="GO:0046654">
    <property type="term" value="P:tetrahydrofolate biosynthetic process"/>
    <property type="evidence" value="ECO:0007669"/>
    <property type="project" value="UniProtKB-UniPathway"/>
</dbReference>
<dbReference type="GO" id="GO:0004156">
    <property type="term" value="F:dihydropteroate synthase activity"/>
    <property type="evidence" value="ECO:0007669"/>
    <property type="project" value="UniProtKB-EC"/>
</dbReference>
<feature type="domain" description="Pterin-binding" evidence="15">
    <location>
        <begin position="29"/>
        <end position="282"/>
    </location>
</feature>
<dbReference type="InterPro" id="IPR000489">
    <property type="entry name" value="Pterin-binding_dom"/>
</dbReference>
<comment type="function">
    <text evidence="13 14">Catalyzes the condensation of para-aminobenzoate (pABA) with 6-hydroxymethyl-7,8-dihydropterin diphosphate (DHPt-PP) to form 7,8-dihydropteroate (H2Pte), the immediate precursor of folate derivatives.</text>
</comment>
<comment type="subunit">
    <text evidence="5">Homodimer.</text>
</comment>
<dbReference type="CDD" id="cd00739">
    <property type="entry name" value="DHPS"/>
    <property type="match status" value="1"/>
</dbReference>
<proteinExistence type="inferred from homology"/>
<evidence type="ECO:0000256" key="6">
    <source>
        <dbReference type="ARBA" id="ARBA00012458"/>
    </source>
</evidence>
<dbReference type="AlphaFoldDB" id="A0A6S6SE68"/>
<reference evidence="16" key="1">
    <citation type="submission" date="2020-01" db="EMBL/GenBank/DDBJ databases">
        <authorList>
            <person name="Meier V. D."/>
            <person name="Meier V D."/>
        </authorList>
    </citation>
    <scope>NUCLEOTIDE SEQUENCE</scope>
    <source>
        <strain evidence="16">HLG_WM_MAG_08</strain>
    </source>
</reference>
<dbReference type="GO" id="GO:0046656">
    <property type="term" value="P:folic acid biosynthetic process"/>
    <property type="evidence" value="ECO:0007669"/>
    <property type="project" value="UniProtKB-KW"/>
</dbReference>
<gene>
    <name evidence="16" type="ORF">HELGO_WM30696</name>
</gene>
<evidence type="ECO:0000256" key="11">
    <source>
        <dbReference type="ARBA" id="ARBA00022909"/>
    </source>
</evidence>
<dbReference type="PANTHER" id="PTHR20941:SF1">
    <property type="entry name" value="FOLIC ACID SYNTHESIS PROTEIN FOL1"/>
    <property type="match status" value="1"/>
</dbReference>
<evidence type="ECO:0000256" key="5">
    <source>
        <dbReference type="ARBA" id="ARBA00011738"/>
    </source>
</evidence>
<evidence type="ECO:0000256" key="13">
    <source>
        <dbReference type="ARBA" id="ARBA00053449"/>
    </source>
</evidence>
<evidence type="ECO:0000256" key="4">
    <source>
        <dbReference type="ARBA" id="ARBA00009503"/>
    </source>
</evidence>
<evidence type="ECO:0000313" key="16">
    <source>
        <dbReference type="EMBL" id="CAA6804496.1"/>
    </source>
</evidence>
<dbReference type="PROSITE" id="PS00793">
    <property type="entry name" value="DHPS_2"/>
    <property type="match status" value="1"/>
</dbReference>
<evidence type="ECO:0000259" key="15">
    <source>
        <dbReference type="PROSITE" id="PS50972"/>
    </source>
</evidence>
<evidence type="ECO:0000256" key="2">
    <source>
        <dbReference type="ARBA" id="ARBA00001946"/>
    </source>
</evidence>
<keyword evidence="9 14" id="KW-0479">Metal-binding</keyword>
<comment type="catalytic activity">
    <reaction evidence="1">
        <text>(7,8-dihydropterin-6-yl)methyl diphosphate + 4-aminobenzoate = 7,8-dihydropteroate + diphosphate</text>
        <dbReference type="Rhea" id="RHEA:19949"/>
        <dbReference type="ChEBI" id="CHEBI:17836"/>
        <dbReference type="ChEBI" id="CHEBI:17839"/>
        <dbReference type="ChEBI" id="CHEBI:33019"/>
        <dbReference type="ChEBI" id="CHEBI:72950"/>
        <dbReference type="EC" id="2.5.1.15"/>
    </reaction>
</comment>
<accession>A0A6S6SE68</accession>
<dbReference type="SUPFAM" id="SSF51717">
    <property type="entry name" value="Dihydropteroate synthetase-like"/>
    <property type="match status" value="1"/>
</dbReference>
<dbReference type="GO" id="GO:0046872">
    <property type="term" value="F:metal ion binding"/>
    <property type="evidence" value="ECO:0007669"/>
    <property type="project" value="UniProtKB-KW"/>
</dbReference>
<comment type="similarity">
    <text evidence="4 14">Belongs to the DHPS family.</text>
</comment>
<dbReference type="GO" id="GO:0005829">
    <property type="term" value="C:cytosol"/>
    <property type="evidence" value="ECO:0007669"/>
    <property type="project" value="TreeGrafter"/>
</dbReference>
<evidence type="ECO:0000256" key="12">
    <source>
        <dbReference type="ARBA" id="ARBA00030193"/>
    </source>
</evidence>
<evidence type="ECO:0000256" key="8">
    <source>
        <dbReference type="ARBA" id="ARBA00022679"/>
    </source>
</evidence>
<evidence type="ECO:0000256" key="9">
    <source>
        <dbReference type="ARBA" id="ARBA00022723"/>
    </source>
</evidence>
<evidence type="ECO:0000256" key="14">
    <source>
        <dbReference type="RuleBase" id="RU361205"/>
    </source>
</evidence>
<keyword evidence="11 14" id="KW-0289">Folate biosynthesis</keyword>
<protein>
    <recommendedName>
        <fullName evidence="7 14">Dihydropteroate synthase</fullName>
        <shortName evidence="14">DHPS</shortName>
        <ecNumber evidence="6 14">2.5.1.15</ecNumber>
    </recommendedName>
    <alternativeName>
        <fullName evidence="12 14">Dihydropteroate pyrophosphorylase</fullName>
    </alternativeName>
</protein>